<dbReference type="Proteomes" id="UP000663981">
    <property type="component" value="Unassembled WGS sequence"/>
</dbReference>
<proteinExistence type="inferred from homology"/>
<dbReference type="SUPFAM" id="SSF53850">
    <property type="entry name" value="Periplasmic binding protein-like II"/>
    <property type="match status" value="1"/>
</dbReference>
<comment type="similarity">
    <text evidence="1">Belongs to the bacterial solute-binding protein 1 family.</text>
</comment>
<organism evidence="5 6">
    <name type="scientific">Metabacillus bambusae</name>
    <dbReference type="NCBI Taxonomy" id="2795218"/>
    <lineage>
        <taxon>Bacteria</taxon>
        <taxon>Bacillati</taxon>
        <taxon>Bacillota</taxon>
        <taxon>Bacilli</taxon>
        <taxon>Bacillales</taxon>
        <taxon>Bacillaceae</taxon>
        <taxon>Metabacillus</taxon>
    </lineage>
</organism>
<accession>A0ABS3MZ50</accession>
<evidence type="ECO:0000256" key="4">
    <source>
        <dbReference type="SAM" id="MobiDB-lite"/>
    </source>
</evidence>
<dbReference type="Pfam" id="PF01547">
    <property type="entry name" value="SBP_bac_1"/>
    <property type="match status" value="1"/>
</dbReference>
<evidence type="ECO:0000313" key="5">
    <source>
        <dbReference type="EMBL" id="MBO1511278.1"/>
    </source>
</evidence>
<sequence length="418" mass="46846">MISSLFLTGCSSDSSGSDGGNSDDHTTVTLWHNLVDSELKNLEKTVQAFEEKNPDIKFKMVYTASNESSDEKLLTAIAGGNSPDVAYFDRFKIASWAAQGSLTDLTDMAAESGITEDMYYPSAWEQSHYKGKLFGIPINVGSRLLFYNKDHFKEVGLDPENPPKTISELEVAAEKLTLKDGNRFKRIGFIPWYAQGWLYTWGWAFGGDFYEEETGKVTANDPKIVESLKWMTDFANKYNVEDIDGFTNSQGEGGMDPFITGQLSMKVDGNWSVSNIEKFKPDLNYGVTPIPTPTGKDFNTWPGGYAFIIPKGSKRVDEAWRFLEFTGKEEGQRLLNENELYSSMPSVNKTSDYTKDPIQKEFIDALENSHHRPAIPEGQLLWNELVDAVQNSIRGNGTPKVNLDKVTDTVNKALEKYK</sequence>
<gene>
    <name evidence="5" type="ORF">I7822_06280</name>
</gene>
<protein>
    <submittedName>
        <fullName evidence="5">ABC transporter substrate-binding protein</fullName>
    </submittedName>
</protein>
<keyword evidence="3" id="KW-0732">Signal</keyword>
<comment type="caution">
    <text evidence="5">The sequence shown here is derived from an EMBL/GenBank/DDBJ whole genome shotgun (WGS) entry which is preliminary data.</text>
</comment>
<evidence type="ECO:0000256" key="3">
    <source>
        <dbReference type="ARBA" id="ARBA00022729"/>
    </source>
</evidence>
<dbReference type="InterPro" id="IPR006059">
    <property type="entry name" value="SBP"/>
</dbReference>
<feature type="region of interest" description="Disordered" evidence="4">
    <location>
        <begin position="1"/>
        <end position="23"/>
    </location>
</feature>
<reference evidence="5 6" key="1">
    <citation type="submission" date="2021-03" db="EMBL/GenBank/DDBJ databases">
        <title>Whole genome sequence of Metabacillus bambusae BG109.</title>
        <authorList>
            <person name="Jeong J.W."/>
        </authorList>
    </citation>
    <scope>NUCLEOTIDE SEQUENCE [LARGE SCALE GENOMIC DNA]</scope>
    <source>
        <strain evidence="5 6">BG109</strain>
    </source>
</reference>
<evidence type="ECO:0000313" key="6">
    <source>
        <dbReference type="Proteomes" id="UP000663981"/>
    </source>
</evidence>
<keyword evidence="6" id="KW-1185">Reference proteome</keyword>
<dbReference type="PANTHER" id="PTHR30061">
    <property type="entry name" value="MALTOSE-BINDING PERIPLASMIC PROTEIN"/>
    <property type="match status" value="1"/>
</dbReference>
<dbReference type="EMBL" id="JAGDEL010000003">
    <property type="protein sequence ID" value="MBO1511278.1"/>
    <property type="molecule type" value="Genomic_DNA"/>
</dbReference>
<name>A0ABS3MZ50_9BACI</name>
<keyword evidence="2" id="KW-0813">Transport</keyword>
<evidence type="ECO:0000256" key="1">
    <source>
        <dbReference type="ARBA" id="ARBA00008520"/>
    </source>
</evidence>
<dbReference type="Gene3D" id="3.40.190.10">
    <property type="entry name" value="Periplasmic binding protein-like II"/>
    <property type="match status" value="2"/>
</dbReference>
<dbReference type="CDD" id="cd14748">
    <property type="entry name" value="PBP2_UgpB"/>
    <property type="match status" value="1"/>
</dbReference>
<evidence type="ECO:0000256" key="2">
    <source>
        <dbReference type="ARBA" id="ARBA00022448"/>
    </source>
</evidence>
<dbReference type="PANTHER" id="PTHR30061:SF50">
    <property type="entry name" value="MALTOSE_MALTODEXTRIN-BINDING PERIPLASMIC PROTEIN"/>
    <property type="match status" value="1"/>
</dbReference>